<dbReference type="GO" id="GO:0032259">
    <property type="term" value="P:methylation"/>
    <property type="evidence" value="ECO:0007669"/>
    <property type="project" value="UniProtKB-KW"/>
</dbReference>
<dbReference type="Pfam" id="PF04140">
    <property type="entry name" value="ICMT"/>
    <property type="match status" value="1"/>
</dbReference>
<sequence length="245" mass="27713">MYPDLQFYFKLLLHVSNIFFQRLAWTPPQKATSSEQGKYAARNQTKDFLPGITTWHTPTLRITLYIISTTEIYLLLCNTFPSIINRTALTFLSVTPHNISNLSAAPPTFVLGCLLLGLGATLRASCYRFLGKNFTFELALRKEHQLCTDGPYSFVRHPSYTGLVLATIGHTLCILGPGSWWAECHAYYTPIGKLVAAQWMVLAGVMLGMVFTRVGKEDAVLKEAFESQWVEWARRTPYAMIPFVY</sequence>
<dbReference type="GO" id="GO:0005789">
    <property type="term" value="C:endoplasmic reticulum membrane"/>
    <property type="evidence" value="ECO:0007669"/>
    <property type="project" value="UniProtKB-SubCell"/>
</dbReference>
<comment type="subcellular location">
    <subcellularLocation>
        <location evidence="5">Endoplasmic reticulum membrane</location>
        <topology evidence="5">Multi-pass membrane protein</topology>
    </subcellularLocation>
    <subcellularLocation>
        <location evidence="1">Membrane</location>
        <topology evidence="1">Multi-pass membrane protein</topology>
    </subcellularLocation>
</comment>
<name>A0AAW0GLD5_9APHY</name>
<feature type="transmembrane region" description="Helical" evidence="5">
    <location>
        <begin position="194"/>
        <end position="212"/>
    </location>
</feature>
<gene>
    <name evidence="6" type="ORF">QCA50_003611</name>
</gene>
<evidence type="ECO:0000256" key="1">
    <source>
        <dbReference type="ARBA" id="ARBA00004141"/>
    </source>
</evidence>
<keyword evidence="3 5" id="KW-1133">Transmembrane helix</keyword>
<keyword evidence="5" id="KW-0489">Methyltransferase</keyword>
<dbReference type="AlphaFoldDB" id="A0AAW0GLD5"/>
<evidence type="ECO:0000256" key="3">
    <source>
        <dbReference type="ARBA" id="ARBA00022989"/>
    </source>
</evidence>
<comment type="similarity">
    <text evidence="5">Belongs to the class VI-like SAM-binding methyltransferase superfamily. Isoprenylcysteine carboxyl methyltransferase family.</text>
</comment>
<evidence type="ECO:0000256" key="5">
    <source>
        <dbReference type="RuleBase" id="RU362022"/>
    </source>
</evidence>
<feature type="transmembrane region" description="Helical" evidence="5">
    <location>
        <begin position="160"/>
        <end position="182"/>
    </location>
</feature>
<organism evidence="6 7">
    <name type="scientific">Cerrena zonata</name>
    <dbReference type="NCBI Taxonomy" id="2478898"/>
    <lineage>
        <taxon>Eukaryota</taxon>
        <taxon>Fungi</taxon>
        <taxon>Dikarya</taxon>
        <taxon>Basidiomycota</taxon>
        <taxon>Agaricomycotina</taxon>
        <taxon>Agaricomycetes</taxon>
        <taxon>Polyporales</taxon>
        <taxon>Cerrenaceae</taxon>
        <taxon>Cerrena</taxon>
    </lineage>
</organism>
<dbReference type="EMBL" id="JASBNA010000003">
    <property type="protein sequence ID" value="KAK7694035.1"/>
    <property type="molecule type" value="Genomic_DNA"/>
</dbReference>
<keyword evidence="5" id="KW-0256">Endoplasmic reticulum</keyword>
<dbReference type="PANTHER" id="PTHR12714:SF9">
    <property type="entry name" value="PROTEIN-S-ISOPRENYLCYSTEINE O-METHYLTRANSFERASE"/>
    <property type="match status" value="1"/>
</dbReference>
<dbReference type="InterPro" id="IPR007269">
    <property type="entry name" value="ICMT_MeTrfase"/>
</dbReference>
<reference evidence="6 7" key="1">
    <citation type="submission" date="2022-09" db="EMBL/GenBank/DDBJ databases">
        <authorList>
            <person name="Palmer J.M."/>
        </authorList>
    </citation>
    <scope>NUCLEOTIDE SEQUENCE [LARGE SCALE GENOMIC DNA]</scope>
    <source>
        <strain evidence="6 7">DSM 7382</strain>
    </source>
</reference>
<evidence type="ECO:0000313" key="6">
    <source>
        <dbReference type="EMBL" id="KAK7694035.1"/>
    </source>
</evidence>
<dbReference type="PANTHER" id="PTHR12714">
    <property type="entry name" value="PROTEIN-S ISOPRENYLCYSTEINE O-METHYLTRANSFERASE"/>
    <property type="match status" value="1"/>
</dbReference>
<keyword evidence="7" id="KW-1185">Reference proteome</keyword>
<evidence type="ECO:0000256" key="4">
    <source>
        <dbReference type="ARBA" id="ARBA00023136"/>
    </source>
</evidence>
<evidence type="ECO:0000256" key="2">
    <source>
        <dbReference type="ARBA" id="ARBA00022692"/>
    </source>
</evidence>
<comment type="caution">
    <text evidence="6">The sequence shown here is derived from an EMBL/GenBank/DDBJ whole genome shotgun (WGS) entry which is preliminary data.</text>
</comment>
<dbReference type="Gene3D" id="1.20.120.1630">
    <property type="match status" value="1"/>
</dbReference>
<feature type="transmembrane region" description="Helical" evidence="5">
    <location>
        <begin position="62"/>
        <end position="84"/>
    </location>
</feature>
<dbReference type="EC" id="2.1.1.100" evidence="5"/>
<keyword evidence="4 5" id="KW-0472">Membrane</keyword>
<proteinExistence type="inferred from homology"/>
<keyword evidence="5" id="KW-0949">S-adenosyl-L-methionine</keyword>
<evidence type="ECO:0000313" key="7">
    <source>
        <dbReference type="Proteomes" id="UP001385951"/>
    </source>
</evidence>
<accession>A0AAW0GLD5</accession>
<protein>
    <recommendedName>
        <fullName evidence="5">Protein-S-isoprenylcysteine O-methyltransferase</fullName>
        <ecNumber evidence="5">2.1.1.100</ecNumber>
    </recommendedName>
</protein>
<feature type="transmembrane region" description="Helical" evidence="5">
    <location>
        <begin position="104"/>
        <end position="122"/>
    </location>
</feature>
<comment type="catalytic activity">
    <reaction evidence="5">
        <text>[protein]-C-terminal S-[(2E,6E)-farnesyl]-L-cysteine + S-adenosyl-L-methionine = [protein]-C-terminal S-[(2E,6E)-farnesyl]-L-cysteine methyl ester + S-adenosyl-L-homocysteine</text>
        <dbReference type="Rhea" id="RHEA:21672"/>
        <dbReference type="Rhea" id="RHEA-COMP:12125"/>
        <dbReference type="Rhea" id="RHEA-COMP:12126"/>
        <dbReference type="ChEBI" id="CHEBI:57856"/>
        <dbReference type="ChEBI" id="CHEBI:59789"/>
        <dbReference type="ChEBI" id="CHEBI:90510"/>
        <dbReference type="ChEBI" id="CHEBI:90511"/>
        <dbReference type="EC" id="2.1.1.100"/>
    </reaction>
</comment>
<keyword evidence="2 5" id="KW-0812">Transmembrane</keyword>
<dbReference type="GO" id="GO:0004671">
    <property type="term" value="F:protein C-terminal S-isoprenylcysteine carboxyl O-methyltransferase activity"/>
    <property type="evidence" value="ECO:0007669"/>
    <property type="project" value="UniProtKB-EC"/>
</dbReference>
<dbReference type="Proteomes" id="UP001385951">
    <property type="component" value="Unassembled WGS sequence"/>
</dbReference>
<keyword evidence="5" id="KW-0808">Transferase</keyword>